<dbReference type="EMBL" id="CP032489">
    <property type="protein sequence ID" value="AYD48162.1"/>
    <property type="molecule type" value="Genomic_DNA"/>
</dbReference>
<dbReference type="SUPFAM" id="SSF51430">
    <property type="entry name" value="NAD(P)-linked oxidoreductase"/>
    <property type="match status" value="1"/>
</dbReference>
<evidence type="ECO:0000256" key="1">
    <source>
        <dbReference type="ARBA" id="ARBA00023002"/>
    </source>
</evidence>
<dbReference type="AlphaFoldDB" id="A0A386HR56"/>
<dbReference type="GO" id="GO:0005737">
    <property type="term" value="C:cytoplasm"/>
    <property type="evidence" value="ECO:0007669"/>
    <property type="project" value="TreeGrafter"/>
</dbReference>
<dbReference type="GO" id="GO:0016491">
    <property type="term" value="F:oxidoreductase activity"/>
    <property type="evidence" value="ECO:0007669"/>
    <property type="project" value="UniProtKB-KW"/>
</dbReference>
<sequence>MNTNEITIAGKSNHPLNVKRFGYGTMRLTGEGIWGEPANRGEALQILKRCISSGINFIDTADYYGEDVTNRLIAEALYPYPEDLVVCTKVGGARKPDKSWIPFNRPENLRTSIENNLSTLKQEQITLVHFRVIAGGDVPFKESMQAMFEMQKEGKILHVGVSNVSPDELNTAMAIGDIATVENMYGHAQRNSVQLMYGGETRGGEEVLAICEENQIPLIPYFSLFQSMPKKDERISVIARKHGATEAQINLAWLLHRSPWILPIPGTSSLLHFEENLRAADIQLSEEDMQFLA</sequence>
<dbReference type="Proteomes" id="UP000266118">
    <property type="component" value="Chromosome"/>
</dbReference>
<dbReference type="InterPro" id="IPR036812">
    <property type="entry name" value="NAD(P)_OxRdtase_dom_sf"/>
</dbReference>
<keyword evidence="4" id="KW-1185">Reference proteome</keyword>
<dbReference type="Gene3D" id="3.20.20.100">
    <property type="entry name" value="NADP-dependent oxidoreductase domain"/>
    <property type="match status" value="1"/>
</dbReference>
<dbReference type="CDD" id="cd19088">
    <property type="entry name" value="AKR_AKR13B1"/>
    <property type="match status" value="1"/>
</dbReference>
<reference evidence="3 4" key="1">
    <citation type="submission" date="2018-09" db="EMBL/GenBank/DDBJ databases">
        <title>Arachidicoccus sp. nov., a bacterium isolated from soil.</title>
        <authorList>
            <person name="Weon H.-Y."/>
            <person name="Kwon S.-W."/>
            <person name="Lee S.A."/>
        </authorList>
    </citation>
    <scope>NUCLEOTIDE SEQUENCE [LARGE SCALE GENOMIC DNA]</scope>
    <source>
        <strain evidence="3 4">KIS59-12</strain>
    </source>
</reference>
<name>A0A386HR56_9BACT</name>
<dbReference type="InterPro" id="IPR023210">
    <property type="entry name" value="NADP_OxRdtase_dom"/>
</dbReference>
<protein>
    <submittedName>
        <fullName evidence="3">Aldo/keto reductase</fullName>
    </submittedName>
</protein>
<gene>
    <name evidence="3" type="ORF">D6B99_11480</name>
</gene>
<organism evidence="3 4">
    <name type="scientific">Arachidicoccus soli</name>
    <dbReference type="NCBI Taxonomy" id="2341117"/>
    <lineage>
        <taxon>Bacteria</taxon>
        <taxon>Pseudomonadati</taxon>
        <taxon>Bacteroidota</taxon>
        <taxon>Chitinophagia</taxon>
        <taxon>Chitinophagales</taxon>
        <taxon>Chitinophagaceae</taxon>
        <taxon>Arachidicoccus</taxon>
    </lineage>
</organism>
<dbReference type="Pfam" id="PF00248">
    <property type="entry name" value="Aldo_ket_red"/>
    <property type="match status" value="1"/>
</dbReference>
<keyword evidence="1" id="KW-0560">Oxidoreductase</keyword>
<evidence type="ECO:0000313" key="3">
    <source>
        <dbReference type="EMBL" id="AYD48162.1"/>
    </source>
</evidence>
<dbReference type="PANTHER" id="PTHR43625">
    <property type="entry name" value="AFLATOXIN B1 ALDEHYDE REDUCTASE"/>
    <property type="match status" value="1"/>
</dbReference>
<feature type="domain" description="NADP-dependent oxidoreductase" evidence="2">
    <location>
        <begin position="22"/>
        <end position="290"/>
    </location>
</feature>
<dbReference type="RefSeq" id="WP_119988477.1">
    <property type="nucleotide sequence ID" value="NZ_CP032489.1"/>
</dbReference>
<proteinExistence type="predicted"/>
<evidence type="ECO:0000259" key="2">
    <source>
        <dbReference type="Pfam" id="PF00248"/>
    </source>
</evidence>
<dbReference type="PRINTS" id="PR00069">
    <property type="entry name" value="ALDKETRDTASE"/>
</dbReference>
<accession>A0A386HR56</accession>
<dbReference type="PANTHER" id="PTHR43625:SF40">
    <property type="entry name" value="ALDO-KETO REDUCTASE YAKC [NADP(+)]"/>
    <property type="match status" value="1"/>
</dbReference>
<dbReference type="InterPro" id="IPR050791">
    <property type="entry name" value="Aldo-Keto_reductase"/>
</dbReference>
<dbReference type="InterPro" id="IPR020471">
    <property type="entry name" value="AKR"/>
</dbReference>
<dbReference type="KEGG" id="ark:D6B99_11480"/>
<dbReference type="OrthoDB" id="9773828at2"/>
<evidence type="ECO:0000313" key="4">
    <source>
        <dbReference type="Proteomes" id="UP000266118"/>
    </source>
</evidence>